<keyword evidence="1" id="KW-1133">Transmembrane helix</keyword>
<reference evidence="2 3" key="1">
    <citation type="journal article" date="2008" name="PLoS ONE">
        <title>Environmental adaptation: genomic analysis of the piezotolerant and psychrotolerant deep-sea iron reducing bacterium Shewanella piezotolerans WP3.</title>
        <authorList>
            <person name="Wang F."/>
            <person name="Wang J."/>
            <person name="Jian H."/>
            <person name="Zhang B."/>
            <person name="Li S."/>
            <person name="Wang F."/>
            <person name="Zeng X."/>
            <person name="Gao L."/>
            <person name="Bartlett D.H."/>
            <person name="Yu J."/>
            <person name="Hu S."/>
            <person name="Xiao X."/>
        </authorList>
    </citation>
    <scope>NUCLEOTIDE SEQUENCE [LARGE SCALE GENOMIC DNA]</scope>
    <source>
        <strain evidence="3">WP3 / JCM 13877</strain>
    </source>
</reference>
<evidence type="ECO:0000256" key="1">
    <source>
        <dbReference type="SAM" id="Phobius"/>
    </source>
</evidence>
<dbReference type="PROSITE" id="PS51257">
    <property type="entry name" value="PROKAR_LIPOPROTEIN"/>
    <property type="match status" value="1"/>
</dbReference>
<keyword evidence="3" id="KW-1185">Reference proteome</keyword>
<organism evidence="2 3">
    <name type="scientific">Shewanella piezotolerans (strain WP3 / JCM 13877)</name>
    <dbReference type="NCBI Taxonomy" id="225849"/>
    <lineage>
        <taxon>Bacteria</taxon>
        <taxon>Pseudomonadati</taxon>
        <taxon>Pseudomonadota</taxon>
        <taxon>Gammaproteobacteria</taxon>
        <taxon>Alteromonadales</taxon>
        <taxon>Shewanellaceae</taxon>
        <taxon>Shewanella</taxon>
    </lineage>
</organism>
<dbReference type="Pfam" id="PF14163">
    <property type="entry name" value="SieB"/>
    <property type="match status" value="1"/>
</dbReference>
<dbReference type="RefSeq" id="WP_020914484.1">
    <property type="nucleotide sequence ID" value="NC_011566.1"/>
</dbReference>
<dbReference type="Proteomes" id="UP000000753">
    <property type="component" value="Chromosome"/>
</dbReference>
<evidence type="ECO:0008006" key="4">
    <source>
        <dbReference type="Google" id="ProtNLM"/>
    </source>
</evidence>
<protein>
    <recommendedName>
        <fullName evidence="4">Superinfection exclusion protein B</fullName>
    </recommendedName>
</protein>
<gene>
    <name evidence="2" type="ordered locus">swp_4511</name>
</gene>
<evidence type="ECO:0000313" key="3">
    <source>
        <dbReference type="Proteomes" id="UP000000753"/>
    </source>
</evidence>
<keyword evidence="1" id="KW-0812">Transmembrane</keyword>
<dbReference type="eggNOG" id="ENOG50331H1">
    <property type="taxonomic scope" value="Bacteria"/>
</dbReference>
<proteinExistence type="predicted"/>
<feature type="transmembrane region" description="Helical" evidence="1">
    <location>
        <begin position="57"/>
        <end position="78"/>
    </location>
</feature>
<dbReference type="InterPro" id="IPR025982">
    <property type="entry name" value="SieB"/>
</dbReference>
<accession>B8CUG2</accession>
<sequence>MQKINLNALSFTGKSIKKLIFNAMLWLSLACTALLFSPVNFLASINLAEFSEQYANLIGLGLIISAAYLLTQILNYFLDEAIGYLSDKRSVEVIEEKVKLLDPTERALLREFFLQGETILTLPEAEQAVKSLSKTGILEHLGNQKHYAIQGSTADFKISMRAREYLNRQVLRFPVGEPSPEEMKNLIKARPQFINSFVTPRKHAA</sequence>
<dbReference type="EMBL" id="CP000472">
    <property type="protein sequence ID" value="ACJ31154.1"/>
    <property type="molecule type" value="Genomic_DNA"/>
</dbReference>
<dbReference type="STRING" id="225849.swp_4511"/>
<keyword evidence="1" id="KW-0472">Membrane</keyword>
<dbReference type="AlphaFoldDB" id="B8CUG2"/>
<name>B8CUG2_SHEPW</name>
<evidence type="ECO:0000313" key="2">
    <source>
        <dbReference type="EMBL" id="ACJ31154.1"/>
    </source>
</evidence>
<dbReference type="KEGG" id="swp:swp_4511"/>
<dbReference type="OrthoDB" id="1347838at2"/>
<dbReference type="HOGENOM" id="CLU_116739_0_0_6"/>